<proteinExistence type="predicted"/>
<dbReference type="PATRIC" id="fig|851.8.peg.699"/>
<comment type="caution">
    <text evidence="1">The sequence shown here is derived from an EMBL/GenBank/DDBJ whole genome shotgun (WGS) entry which is preliminary data.</text>
</comment>
<protein>
    <submittedName>
        <fullName evidence="1">Uncharacterized protein</fullName>
    </submittedName>
</protein>
<dbReference type="AlphaFoldDB" id="A0A133P5G0"/>
<dbReference type="EMBL" id="LRPY01000062">
    <property type="protein sequence ID" value="KXA23770.1"/>
    <property type="molecule type" value="Genomic_DNA"/>
</dbReference>
<evidence type="ECO:0000313" key="2">
    <source>
        <dbReference type="Proteomes" id="UP000070401"/>
    </source>
</evidence>
<sequence length="40" mass="4562">MKIYILEKTQVEQVSVINKLLNDALRAKGYAGPDIKMEQI</sequence>
<name>A0A133P5G0_FUSNU</name>
<accession>A0A133P5G0</accession>
<evidence type="ECO:0000313" key="1">
    <source>
        <dbReference type="EMBL" id="KXA23770.1"/>
    </source>
</evidence>
<organism evidence="1 2">
    <name type="scientific">Fusobacterium nucleatum</name>
    <dbReference type="NCBI Taxonomy" id="851"/>
    <lineage>
        <taxon>Bacteria</taxon>
        <taxon>Fusobacteriati</taxon>
        <taxon>Fusobacteriota</taxon>
        <taxon>Fusobacteriia</taxon>
        <taxon>Fusobacteriales</taxon>
        <taxon>Fusobacteriaceae</taxon>
        <taxon>Fusobacterium</taxon>
    </lineage>
</organism>
<gene>
    <name evidence="1" type="ORF">HMPREF3221_00693</name>
</gene>
<dbReference type="Proteomes" id="UP000070401">
    <property type="component" value="Unassembled WGS sequence"/>
</dbReference>
<keyword evidence="2" id="KW-1185">Reference proteome</keyword>
<reference evidence="2" key="1">
    <citation type="submission" date="2016-01" db="EMBL/GenBank/DDBJ databases">
        <authorList>
            <person name="Mitreva M."/>
            <person name="Pepin K.H."/>
            <person name="Mihindukulasuriya K.A."/>
            <person name="Fulton R."/>
            <person name="Fronick C."/>
            <person name="O'Laughlin M."/>
            <person name="Miner T."/>
            <person name="Herter B."/>
            <person name="Rosa B.A."/>
            <person name="Cordes M."/>
            <person name="Tomlinson C."/>
            <person name="Wollam A."/>
            <person name="Palsikar V.B."/>
            <person name="Mardis E.R."/>
            <person name="Wilson R.K."/>
        </authorList>
    </citation>
    <scope>NUCLEOTIDE SEQUENCE [LARGE SCALE GENOMIC DNA]</scope>
    <source>
        <strain evidence="2">MJR7757B</strain>
    </source>
</reference>